<keyword evidence="2" id="KW-1185">Reference proteome</keyword>
<gene>
    <name evidence="1" type="ORF">NUW58_g1889</name>
</gene>
<dbReference type="EMBL" id="JAPDGR010000223">
    <property type="protein sequence ID" value="KAJ2993276.1"/>
    <property type="molecule type" value="Genomic_DNA"/>
</dbReference>
<name>A0ACC1PI64_9PEZI</name>
<proteinExistence type="predicted"/>
<sequence length="191" mass="21162">MGSAVAASLVHHMATHDSSHPFAGVIISASFTDLPSLTATYRIGGVIPVLAPIAKLPPLFRFFTSRLRDTWMVKDKIAEFIQHSNTYHLALVHSEDDADIPVSHTQELFWHAVNATCATPISFPALEKDKARKKVDLGPGGWYVDWVTQKGTISLHILKYGLHDWQMTYPVTSSAVRRAFQSTHPDFAALN</sequence>
<comment type="caution">
    <text evidence="1">The sequence shown here is derived from an EMBL/GenBank/DDBJ whole genome shotgun (WGS) entry which is preliminary data.</text>
</comment>
<reference evidence="1" key="1">
    <citation type="submission" date="2022-10" db="EMBL/GenBank/DDBJ databases">
        <title>Genome Sequence of Xylaria curta.</title>
        <authorList>
            <person name="Buettner E."/>
        </authorList>
    </citation>
    <scope>NUCLEOTIDE SEQUENCE</scope>
    <source>
        <strain evidence="1">Babe10</strain>
    </source>
</reference>
<dbReference type="Proteomes" id="UP001143856">
    <property type="component" value="Unassembled WGS sequence"/>
</dbReference>
<accession>A0ACC1PI64</accession>
<protein>
    <submittedName>
        <fullName evidence="1">Uncharacterized protein</fullName>
    </submittedName>
</protein>
<evidence type="ECO:0000313" key="1">
    <source>
        <dbReference type="EMBL" id="KAJ2993276.1"/>
    </source>
</evidence>
<evidence type="ECO:0000313" key="2">
    <source>
        <dbReference type="Proteomes" id="UP001143856"/>
    </source>
</evidence>
<organism evidence="1 2">
    <name type="scientific">Xylaria curta</name>
    <dbReference type="NCBI Taxonomy" id="42375"/>
    <lineage>
        <taxon>Eukaryota</taxon>
        <taxon>Fungi</taxon>
        <taxon>Dikarya</taxon>
        <taxon>Ascomycota</taxon>
        <taxon>Pezizomycotina</taxon>
        <taxon>Sordariomycetes</taxon>
        <taxon>Xylariomycetidae</taxon>
        <taxon>Xylariales</taxon>
        <taxon>Xylariaceae</taxon>
        <taxon>Xylaria</taxon>
    </lineage>
</organism>